<name>A0AAV7M8R4_PLEWA</name>
<evidence type="ECO:0000256" key="1">
    <source>
        <dbReference type="SAM" id="MobiDB-lite"/>
    </source>
</evidence>
<keyword evidence="3" id="KW-1185">Reference proteome</keyword>
<sequence>MPRPKAGRGRRRILVQWYLDNRLWPRQRSGQQAGARRARACVLSGPGLDYCRPGQQETHRLSLDGSLPQCRVPPEGGGGLRSPRCSSRPQGPPRGTPGGSWHSVQVRYGGGGLQGHGERHLPDKERWCTLGHTGRLGLAGDGIRSLELALATHQSVGIAQRLLMALTDYQETAEQEGLYQSK</sequence>
<evidence type="ECO:0000313" key="2">
    <source>
        <dbReference type="EMBL" id="KAJ1098897.1"/>
    </source>
</evidence>
<reference evidence="2" key="1">
    <citation type="journal article" date="2022" name="bioRxiv">
        <title>Sequencing and chromosome-scale assembly of the giantPleurodeles waltlgenome.</title>
        <authorList>
            <person name="Brown T."/>
            <person name="Elewa A."/>
            <person name="Iarovenko S."/>
            <person name="Subramanian E."/>
            <person name="Araus A.J."/>
            <person name="Petzold A."/>
            <person name="Susuki M."/>
            <person name="Suzuki K.-i.T."/>
            <person name="Hayashi T."/>
            <person name="Toyoda A."/>
            <person name="Oliveira C."/>
            <person name="Osipova E."/>
            <person name="Leigh N.D."/>
            <person name="Simon A."/>
            <person name="Yun M.H."/>
        </authorList>
    </citation>
    <scope>NUCLEOTIDE SEQUENCE</scope>
    <source>
        <strain evidence="2">20211129_DDA</strain>
        <tissue evidence="2">Liver</tissue>
    </source>
</reference>
<protein>
    <submittedName>
        <fullName evidence="2">Uncharacterized protein</fullName>
    </submittedName>
</protein>
<dbReference type="EMBL" id="JANPWB010000014">
    <property type="protein sequence ID" value="KAJ1098897.1"/>
    <property type="molecule type" value="Genomic_DNA"/>
</dbReference>
<dbReference type="AlphaFoldDB" id="A0AAV7M8R4"/>
<dbReference type="Proteomes" id="UP001066276">
    <property type="component" value="Chromosome 10"/>
</dbReference>
<feature type="region of interest" description="Disordered" evidence="1">
    <location>
        <begin position="65"/>
        <end position="120"/>
    </location>
</feature>
<gene>
    <name evidence="2" type="ORF">NDU88_004004</name>
</gene>
<evidence type="ECO:0000313" key="3">
    <source>
        <dbReference type="Proteomes" id="UP001066276"/>
    </source>
</evidence>
<organism evidence="2 3">
    <name type="scientific">Pleurodeles waltl</name>
    <name type="common">Iberian ribbed newt</name>
    <dbReference type="NCBI Taxonomy" id="8319"/>
    <lineage>
        <taxon>Eukaryota</taxon>
        <taxon>Metazoa</taxon>
        <taxon>Chordata</taxon>
        <taxon>Craniata</taxon>
        <taxon>Vertebrata</taxon>
        <taxon>Euteleostomi</taxon>
        <taxon>Amphibia</taxon>
        <taxon>Batrachia</taxon>
        <taxon>Caudata</taxon>
        <taxon>Salamandroidea</taxon>
        <taxon>Salamandridae</taxon>
        <taxon>Pleurodelinae</taxon>
        <taxon>Pleurodeles</taxon>
    </lineage>
</organism>
<proteinExistence type="predicted"/>
<accession>A0AAV7M8R4</accession>
<comment type="caution">
    <text evidence="2">The sequence shown here is derived from an EMBL/GenBank/DDBJ whole genome shotgun (WGS) entry which is preliminary data.</text>
</comment>